<evidence type="ECO:0000313" key="8">
    <source>
        <dbReference type="EMBL" id="QBZ59288.1"/>
    </source>
</evidence>
<dbReference type="PROSITE" id="PS51144">
    <property type="entry name" value="ALPHA_CA_2"/>
    <property type="match status" value="1"/>
</dbReference>
<evidence type="ECO:0000256" key="3">
    <source>
        <dbReference type="ARBA" id="ARBA00022723"/>
    </source>
</evidence>
<dbReference type="SMART" id="SM01057">
    <property type="entry name" value="Carb_anhydrase"/>
    <property type="match status" value="1"/>
</dbReference>
<comment type="catalytic activity">
    <reaction evidence="6">
        <text>hydrogencarbonate + H(+) = CO2 + H2O</text>
        <dbReference type="Rhea" id="RHEA:10748"/>
        <dbReference type="ChEBI" id="CHEBI:15377"/>
        <dbReference type="ChEBI" id="CHEBI:15378"/>
        <dbReference type="ChEBI" id="CHEBI:16526"/>
        <dbReference type="ChEBI" id="CHEBI:17544"/>
        <dbReference type="EC" id="4.2.1.1"/>
    </reaction>
</comment>
<dbReference type="OMA" id="NYPMAKG"/>
<evidence type="ECO:0000256" key="4">
    <source>
        <dbReference type="ARBA" id="ARBA00022833"/>
    </source>
</evidence>
<evidence type="ECO:0000256" key="1">
    <source>
        <dbReference type="ARBA" id="ARBA00010718"/>
    </source>
</evidence>
<dbReference type="SUPFAM" id="SSF51069">
    <property type="entry name" value="Carbonic anhydrase"/>
    <property type="match status" value="1"/>
</dbReference>
<evidence type="ECO:0000256" key="2">
    <source>
        <dbReference type="ARBA" id="ARBA00012925"/>
    </source>
</evidence>
<sequence length="272" mass="29864">MRNIFSVMAVLLPAVSAFCDHGTTLFPRASGDAVKVANFGFDGIRGPLNWHGLNKTANSKCAKGKEQSPIDISTSSNKTVKGSSLRFNIDSYPDGAELLNLGSTLEVIANGSISLDNKTFKLAQFHFHTPSEHHLDGEYYPAEMHCVFQAEDKTVSVVGFFIELDEDNDEVIDGVFERVDEVATPGTAGHTGALDFSGLSKHLCKSDVYQYRGSLTTPPCSEGIRWNVVRKPITIDMLTFKKIKSIMKFNARYVQNTPGQINLLENAAENLK</sequence>
<accession>A0A4P7N9B0</accession>
<dbReference type="PANTHER" id="PTHR18952">
    <property type="entry name" value="CARBONIC ANHYDRASE"/>
    <property type="match status" value="1"/>
</dbReference>
<gene>
    <name evidence="8" type="ORF">PoMZ_04249</name>
</gene>
<dbReference type="InterPro" id="IPR041891">
    <property type="entry name" value="Alpha_CA_prokaryot-like"/>
</dbReference>
<dbReference type="GO" id="GO:0004089">
    <property type="term" value="F:carbonate dehydratase activity"/>
    <property type="evidence" value="ECO:0007669"/>
    <property type="project" value="UniProtKB-EC"/>
</dbReference>
<proteinExistence type="inferred from homology"/>
<dbReference type="InterPro" id="IPR023561">
    <property type="entry name" value="Carbonic_anhydrase_a-class"/>
</dbReference>
<keyword evidence="5" id="KW-0456">Lyase</keyword>
<organism evidence="8 9">
    <name type="scientific">Pyricularia oryzae</name>
    <name type="common">Rice blast fungus</name>
    <name type="synonym">Magnaporthe oryzae</name>
    <dbReference type="NCBI Taxonomy" id="318829"/>
    <lineage>
        <taxon>Eukaryota</taxon>
        <taxon>Fungi</taxon>
        <taxon>Dikarya</taxon>
        <taxon>Ascomycota</taxon>
        <taxon>Pezizomycotina</taxon>
        <taxon>Sordariomycetes</taxon>
        <taxon>Sordariomycetidae</taxon>
        <taxon>Magnaporthales</taxon>
        <taxon>Pyriculariaceae</taxon>
        <taxon>Pyricularia</taxon>
    </lineage>
</organism>
<dbReference type="Proteomes" id="UP000294847">
    <property type="component" value="Chromosome 3"/>
</dbReference>
<evidence type="ECO:0000256" key="6">
    <source>
        <dbReference type="ARBA" id="ARBA00048348"/>
    </source>
</evidence>
<feature type="domain" description="Alpha-carbonic anhydrase" evidence="7">
    <location>
        <begin position="37"/>
        <end position="272"/>
    </location>
</feature>
<dbReference type="PANTHER" id="PTHR18952:SF265">
    <property type="entry name" value="CARBONIC ANHYDRASE"/>
    <property type="match status" value="1"/>
</dbReference>
<dbReference type="InterPro" id="IPR036398">
    <property type="entry name" value="CA_dom_sf"/>
</dbReference>
<name>A0A4P7N9B0_PYROR</name>
<dbReference type="GO" id="GO:0008270">
    <property type="term" value="F:zinc ion binding"/>
    <property type="evidence" value="ECO:0007669"/>
    <property type="project" value="InterPro"/>
</dbReference>
<dbReference type="CDD" id="cd03124">
    <property type="entry name" value="alpha_CA_prokaryotic_like"/>
    <property type="match status" value="1"/>
</dbReference>
<reference evidence="8 9" key="1">
    <citation type="journal article" date="2019" name="Mol. Biol. Evol.">
        <title>Blast fungal genomes show frequent chromosomal changes, gene gains and losses, and effector gene turnover.</title>
        <authorList>
            <person name="Gomez Luciano L.B."/>
            <person name="Jason Tsai I."/>
            <person name="Chuma I."/>
            <person name="Tosa Y."/>
            <person name="Chen Y.H."/>
            <person name="Li J.Y."/>
            <person name="Li M.Y."/>
            <person name="Jade Lu M.Y."/>
            <person name="Nakayashiki H."/>
            <person name="Li W.H."/>
        </authorList>
    </citation>
    <scope>NUCLEOTIDE SEQUENCE [LARGE SCALE GENOMIC DNA]</scope>
    <source>
        <strain evidence="8">MZ5-1-6</strain>
    </source>
</reference>
<evidence type="ECO:0000256" key="5">
    <source>
        <dbReference type="ARBA" id="ARBA00023239"/>
    </source>
</evidence>
<evidence type="ECO:0000313" key="9">
    <source>
        <dbReference type="Proteomes" id="UP000294847"/>
    </source>
</evidence>
<keyword evidence="4" id="KW-0862">Zinc</keyword>
<dbReference type="VEuPathDB" id="FungiDB:M_BR32_EuGene_00047871"/>
<comment type="similarity">
    <text evidence="1">Belongs to the alpha-carbonic anhydrase family.</text>
</comment>
<dbReference type="Gene3D" id="3.10.200.10">
    <property type="entry name" value="Alpha carbonic anhydrase"/>
    <property type="match status" value="1"/>
</dbReference>
<dbReference type="AlphaFoldDB" id="A0A4P7N9B0"/>
<protein>
    <recommendedName>
        <fullName evidence="2">carbonic anhydrase</fullName>
        <ecNumber evidence="2">4.2.1.1</ecNumber>
    </recommendedName>
</protein>
<dbReference type="InterPro" id="IPR001148">
    <property type="entry name" value="CA_dom"/>
</dbReference>
<keyword evidence="3" id="KW-0479">Metal-binding</keyword>
<dbReference type="EC" id="4.2.1.1" evidence="2"/>
<evidence type="ECO:0000259" key="7">
    <source>
        <dbReference type="PROSITE" id="PS51144"/>
    </source>
</evidence>
<dbReference type="SMR" id="A0A4P7N9B0"/>
<dbReference type="Pfam" id="PF00194">
    <property type="entry name" value="Carb_anhydrase"/>
    <property type="match status" value="1"/>
</dbReference>
<dbReference type="EMBL" id="CP034206">
    <property type="protein sequence ID" value="QBZ59288.1"/>
    <property type="molecule type" value="Genomic_DNA"/>
</dbReference>